<dbReference type="FunCoup" id="C8XK24">
    <property type="interactions" value="2"/>
</dbReference>
<dbReference type="InParanoid" id="C8XK24"/>
<keyword evidence="1" id="KW-0378">Hydrolase</keyword>
<dbReference type="PANTHER" id="PTHR10000:SF8">
    <property type="entry name" value="HAD SUPERFAMILY HYDROLASE-LIKE, TYPE 3"/>
    <property type="match status" value="1"/>
</dbReference>
<gene>
    <name evidence="1" type="ordered locus">Namu_0277</name>
</gene>
<dbReference type="Gene3D" id="3.30.1240.10">
    <property type="match status" value="1"/>
</dbReference>
<reference evidence="1 2" key="2">
    <citation type="journal article" date="2010" name="Stand. Genomic Sci.">
        <title>Complete genome sequence of Nakamurella multipartita type strain (Y-104).</title>
        <authorList>
            <person name="Tice H."/>
            <person name="Mayilraj S."/>
            <person name="Sims D."/>
            <person name="Lapidus A."/>
            <person name="Nolan M."/>
            <person name="Lucas S."/>
            <person name="Glavina Del Rio T."/>
            <person name="Copeland A."/>
            <person name="Cheng J.F."/>
            <person name="Meincke L."/>
            <person name="Bruce D."/>
            <person name="Goodwin L."/>
            <person name="Pitluck S."/>
            <person name="Ivanova N."/>
            <person name="Mavromatis K."/>
            <person name="Ovchinnikova G."/>
            <person name="Pati A."/>
            <person name="Chen A."/>
            <person name="Palaniappan K."/>
            <person name="Land M."/>
            <person name="Hauser L."/>
            <person name="Chang Y.J."/>
            <person name="Jeffries C.D."/>
            <person name="Detter J.C."/>
            <person name="Brettin T."/>
            <person name="Rohde M."/>
            <person name="Goker M."/>
            <person name="Bristow J."/>
            <person name="Eisen J.A."/>
            <person name="Markowitz V."/>
            <person name="Hugenholtz P."/>
            <person name="Kyrpides N.C."/>
            <person name="Klenk H.P."/>
            <person name="Chen F."/>
        </authorList>
    </citation>
    <scope>NUCLEOTIDE SEQUENCE [LARGE SCALE GENOMIC DNA]</scope>
    <source>
        <strain evidence="2">ATCC 700099 / DSM 44233 / CIP 104796 / JCM 9543 / NBRC 105858 / Y-104</strain>
    </source>
</reference>
<protein>
    <submittedName>
        <fullName evidence="1">Cof-like hydrolase</fullName>
    </submittedName>
</protein>
<dbReference type="PANTHER" id="PTHR10000">
    <property type="entry name" value="PHOSPHOSERINE PHOSPHATASE"/>
    <property type="match status" value="1"/>
</dbReference>
<dbReference type="InterPro" id="IPR036412">
    <property type="entry name" value="HAD-like_sf"/>
</dbReference>
<accession>C8XK24</accession>
<keyword evidence="2" id="KW-1185">Reference proteome</keyword>
<dbReference type="GO" id="GO:0005829">
    <property type="term" value="C:cytosol"/>
    <property type="evidence" value="ECO:0007669"/>
    <property type="project" value="TreeGrafter"/>
</dbReference>
<dbReference type="Pfam" id="PF08282">
    <property type="entry name" value="Hydrolase_3"/>
    <property type="match status" value="1"/>
</dbReference>
<dbReference type="NCBIfam" id="TIGR00099">
    <property type="entry name" value="Cof-subfamily"/>
    <property type="match status" value="1"/>
</dbReference>
<dbReference type="GO" id="GO:0000287">
    <property type="term" value="F:magnesium ion binding"/>
    <property type="evidence" value="ECO:0007669"/>
    <property type="project" value="TreeGrafter"/>
</dbReference>
<dbReference type="HOGENOM" id="CLU_044146_0_0_11"/>
<evidence type="ECO:0000313" key="2">
    <source>
        <dbReference type="Proteomes" id="UP000002218"/>
    </source>
</evidence>
<dbReference type="Proteomes" id="UP000002218">
    <property type="component" value="Chromosome"/>
</dbReference>
<dbReference type="GO" id="GO:0016791">
    <property type="term" value="F:phosphatase activity"/>
    <property type="evidence" value="ECO:0007669"/>
    <property type="project" value="TreeGrafter"/>
</dbReference>
<sequence>MVVTDLDGTLLDESGMKISDRNLDALNRAAAAGARVVVATGRPIWWLGPVIEAGFTGIAVCMNGAVVYDVAAGDIIAASPLTAETMQTFVTGLEQETDTFSLAVERLGITLQACIAEHDYDHPWAFGYFKRADRAELLAEPAAKLLVRGRGDSRSLALAARAVGAEEVSITYSTDDGLIEVAAAGVNKGTALSELAARWGIDRKDVIAFGDMPNDLEMLHWAGFSVGMGNAHPDVAAIVSEVGAHHHEDAVAQILERWF</sequence>
<dbReference type="Gene3D" id="3.40.50.1000">
    <property type="entry name" value="HAD superfamily/HAD-like"/>
    <property type="match status" value="1"/>
</dbReference>
<name>C8XK24_NAKMY</name>
<dbReference type="eggNOG" id="COG0561">
    <property type="taxonomic scope" value="Bacteria"/>
</dbReference>
<reference evidence="2" key="1">
    <citation type="submission" date="2009-09" db="EMBL/GenBank/DDBJ databases">
        <title>The complete genome of Nakamurella multipartita DSM 44233.</title>
        <authorList>
            <consortium name="US DOE Joint Genome Institute (JGI-PGF)"/>
            <person name="Lucas S."/>
            <person name="Copeland A."/>
            <person name="Lapidus A."/>
            <person name="Glavina del Rio T."/>
            <person name="Dalin E."/>
            <person name="Tice H."/>
            <person name="Bruce D."/>
            <person name="Goodwin L."/>
            <person name="Pitluck S."/>
            <person name="Kyrpides N."/>
            <person name="Mavromatis K."/>
            <person name="Ivanova N."/>
            <person name="Ovchinnikova G."/>
            <person name="Sims D."/>
            <person name="Meincke L."/>
            <person name="Brettin T."/>
            <person name="Detter J.C."/>
            <person name="Han C."/>
            <person name="Larimer F."/>
            <person name="Land M."/>
            <person name="Hauser L."/>
            <person name="Markowitz V."/>
            <person name="Cheng J.-F."/>
            <person name="Hugenholtz P."/>
            <person name="Woyke T."/>
            <person name="Wu D."/>
            <person name="Klenk H.-P."/>
            <person name="Eisen J.A."/>
        </authorList>
    </citation>
    <scope>NUCLEOTIDE SEQUENCE [LARGE SCALE GENOMIC DNA]</scope>
    <source>
        <strain evidence="2">ATCC 700099 / DSM 44233 / CIP 104796 / JCM 9543 / NBRC 105858 / Y-104</strain>
    </source>
</reference>
<proteinExistence type="predicted"/>
<evidence type="ECO:0000313" key="1">
    <source>
        <dbReference type="EMBL" id="ACV76707.1"/>
    </source>
</evidence>
<dbReference type="EMBL" id="CP001737">
    <property type="protein sequence ID" value="ACV76707.1"/>
    <property type="molecule type" value="Genomic_DNA"/>
</dbReference>
<dbReference type="NCBIfam" id="TIGR01484">
    <property type="entry name" value="HAD-SF-IIB"/>
    <property type="match status" value="1"/>
</dbReference>
<organism evidence="1 2">
    <name type="scientific">Nakamurella multipartita (strain ATCC 700099 / DSM 44233 / CIP 104796 / JCM 9543 / NBRC 105858 / Y-104)</name>
    <name type="common">Microsphaera multipartita</name>
    <dbReference type="NCBI Taxonomy" id="479431"/>
    <lineage>
        <taxon>Bacteria</taxon>
        <taxon>Bacillati</taxon>
        <taxon>Actinomycetota</taxon>
        <taxon>Actinomycetes</taxon>
        <taxon>Nakamurellales</taxon>
        <taxon>Nakamurellaceae</taxon>
        <taxon>Nakamurella</taxon>
    </lineage>
</organism>
<dbReference type="STRING" id="479431.Namu_0277"/>
<dbReference type="InterPro" id="IPR000150">
    <property type="entry name" value="Cof"/>
</dbReference>
<dbReference type="AlphaFoldDB" id="C8XK24"/>
<dbReference type="InterPro" id="IPR023214">
    <property type="entry name" value="HAD_sf"/>
</dbReference>
<dbReference type="KEGG" id="nml:Namu_0277"/>
<dbReference type="InterPro" id="IPR006379">
    <property type="entry name" value="HAD-SF_hydro_IIB"/>
</dbReference>
<dbReference type="SUPFAM" id="SSF56784">
    <property type="entry name" value="HAD-like"/>
    <property type="match status" value="1"/>
</dbReference>